<keyword evidence="1" id="KW-0812">Transmembrane</keyword>
<gene>
    <name evidence="3" type="primary">LOC111135272</name>
</gene>
<evidence type="ECO:0000313" key="2">
    <source>
        <dbReference type="Proteomes" id="UP000694844"/>
    </source>
</evidence>
<accession>A0A8B8ELW4</accession>
<protein>
    <submittedName>
        <fullName evidence="3">Uncharacterized protein LOC111135272</fullName>
    </submittedName>
</protein>
<feature type="transmembrane region" description="Helical" evidence="1">
    <location>
        <begin position="35"/>
        <end position="59"/>
    </location>
</feature>
<dbReference type="Proteomes" id="UP000694844">
    <property type="component" value="Chromosome 5"/>
</dbReference>
<keyword evidence="2" id="KW-1185">Reference proteome</keyword>
<dbReference type="KEGG" id="cvn:111135272"/>
<feature type="transmembrane region" description="Helical" evidence="1">
    <location>
        <begin position="6"/>
        <end position="23"/>
    </location>
</feature>
<reference evidence="3" key="1">
    <citation type="submission" date="2025-08" db="UniProtKB">
        <authorList>
            <consortium name="RefSeq"/>
        </authorList>
    </citation>
    <scope>IDENTIFICATION</scope>
    <source>
        <tissue evidence="3">Whole sample</tissue>
    </source>
</reference>
<keyword evidence="1" id="KW-1133">Transmembrane helix</keyword>
<dbReference type="AlphaFoldDB" id="A0A8B8ELW4"/>
<dbReference type="GeneID" id="111135272"/>
<name>A0A8B8ELW4_CRAVI</name>
<organism evidence="2 3">
    <name type="scientific">Crassostrea virginica</name>
    <name type="common">Eastern oyster</name>
    <dbReference type="NCBI Taxonomy" id="6565"/>
    <lineage>
        <taxon>Eukaryota</taxon>
        <taxon>Metazoa</taxon>
        <taxon>Spiralia</taxon>
        <taxon>Lophotrochozoa</taxon>
        <taxon>Mollusca</taxon>
        <taxon>Bivalvia</taxon>
        <taxon>Autobranchia</taxon>
        <taxon>Pteriomorphia</taxon>
        <taxon>Ostreida</taxon>
        <taxon>Ostreoidea</taxon>
        <taxon>Ostreidae</taxon>
        <taxon>Crassostrea</taxon>
    </lineage>
</organism>
<dbReference type="RefSeq" id="XP_022340901.1">
    <property type="nucleotide sequence ID" value="XM_022485193.1"/>
</dbReference>
<proteinExistence type="predicted"/>
<evidence type="ECO:0000256" key="1">
    <source>
        <dbReference type="SAM" id="Phobius"/>
    </source>
</evidence>
<evidence type="ECO:0000313" key="3">
    <source>
        <dbReference type="RefSeq" id="XP_022340901.1"/>
    </source>
</evidence>
<sequence length="102" mass="11286">MALKDLIHILYYGVFFALLPDMVRALQPPYEPDISWIVQLLGVLGGIAVIVVFVIGVYFCYNKCSLNPTPGIVVTVTGNDTRTIVTSGNTAQEHLPIEQYPY</sequence>
<keyword evidence="1" id="KW-0472">Membrane</keyword>